<sequence>MEKGVSPLIGALLLLLITVAIGFIYFTWIYGYTVEETTKARDIGSQSIDCSEAGITIISCSYDKGNTEVVSVGIENTGSVDLNGFKVVAIYTDYDSDVNDNEDLYLDVGASGIAYITANASKTVSEVKVIPLECDNISDKTTSCS</sequence>
<keyword evidence="1" id="KW-0812">Transmembrane</keyword>
<evidence type="ECO:0000313" key="3">
    <source>
        <dbReference type="Proteomes" id="UP000277633"/>
    </source>
</evidence>
<comment type="caution">
    <text evidence="2">The sequence shown here is derived from an EMBL/GenBank/DDBJ whole genome shotgun (WGS) entry which is preliminary data.</text>
</comment>
<dbReference type="InterPro" id="IPR013373">
    <property type="entry name" value="Flagellin/pilin_N_arc"/>
</dbReference>
<evidence type="ECO:0008006" key="4">
    <source>
        <dbReference type="Google" id="ProtNLM"/>
    </source>
</evidence>
<gene>
    <name evidence="2" type="ORF">DRO07_00295</name>
</gene>
<accession>A0A497JK60</accession>
<feature type="transmembrane region" description="Helical" evidence="1">
    <location>
        <begin position="12"/>
        <end position="31"/>
    </location>
</feature>
<keyword evidence="1" id="KW-0472">Membrane</keyword>
<dbReference type="AlphaFoldDB" id="A0A497JK60"/>
<dbReference type="NCBIfam" id="TIGR02537">
    <property type="entry name" value="arch_flag_Nterm"/>
    <property type="match status" value="1"/>
</dbReference>
<evidence type="ECO:0000256" key="1">
    <source>
        <dbReference type="SAM" id="Phobius"/>
    </source>
</evidence>
<organism evidence="2 3">
    <name type="scientific">Candidatus Iainarchaeum sp</name>
    <dbReference type="NCBI Taxonomy" id="3101447"/>
    <lineage>
        <taxon>Archaea</taxon>
        <taxon>Candidatus Iainarchaeota</taxon>
        <taxon>Candidatus Iainarchaeia</taxon>
        <taxon>Candidatus Iainarchaeales</taxon>
        <taxon>Candidatus Iainarchaeaceae</taxon>
        <taxon>Candidatus Iainarchaeum</taxon>
    </lineage>
</organism>
<reference evidence="2 3" key="1">
    <citation type="submission" date="2018-06" db="EMBL/GenBank/DDBJ databases">
        <title>Extensive metabolic versatility and redundancy in microbially diverse, dynamic hydrothermal sediments.</title>
        <authorList>
            <person name="Dombrowski N."/>
            <person name="Teske A."/>
            <person name="Baker B.J."/>
        </authorList>
    </citation>
    <scope>NUCLEOTIDE SEQUENCE [LARGE SCALE GENOMIC DNA]</scope>
    <source>
        <strain evidence="2">B9_G13</strain>
    </source>
</reference>
<name>A0A497JK60_9ARCH</name>
<protein>
    <recommendedName>
        <fullName evidence="4">Archaeal Type IV pilin N-terminal domain-containing protein</fullName>
    </recommendedName>
</protein>
<keyword evidence="1" id="KW-1133">Transmembrane helix</keyword>
<proteinExistence type="predicted"/>
<evidence type="ECO:0000313" key="2">
    <source>
        <dbReference type="EMBL" id="RLG70381.1"/>
    </source>
</evidence>
<dbReference type="EMBL" id="QMWO01000006">
    <property type="protein sequence ID" value="RLG70381.1"/>
    <property type="molecule type" value="Genomic_DNA"/>
</dbReference>
<dbReference type="Proteomes" id="UP000277633">
    <property type="component" value="Unassembled WGS sequence"/>
</dbReference>